<reference evidence="16 17" key="1">
    <citation type="submission" date="2020-07" db="EMBL/GenBank/DDBJ databases">
        <title>Sequencing the genomes of 1000 actinobacteria strains.</title>
        <authorList>
            <person name="Klenk H.-P."/>
        </authorList>
    </citation>
    <scope>NUCLEOTIDE SEQUENCE [LARGE SCALE GENOMIC DNA]</scope>
    <source>
        <strain evidence="16 17">DSM 100723</strain>
    </source>
</reference>
<organism evidence="16 17">
    <name type="scientific">Microlunatus kandeliicorticis</name>
    <dbReference type="NCBI Taxonomy" id="1759536"/>
    <lineage>
        <taxon>Bacteria</taxon>
        <taxon>Bacillati</taxon>
        <taxon>Actinomycetota</taxon>
        <taxon>Actinomycetes</taxon>
        <taxon>Propionibacteriales</taxon>
        <taxon>Propionibacteriaceae</taxon>
        <taxon>Microlunatus</taxon>
    </lineage>
</organism>
<dbReference type="InterPro" id="IPR013130">
    <property type="entry name" value="Fe3_Rdtase_TM_dom"/>
</dbReference>
<dbReference type="GO" id="GO:0016020">
    <property type="term" value="C:membrane"/>
    <property type="evidence" value="ECO:0007669"/>
    <property type="project" value="UniProtKB-SubCell"/>
</dbReference>
<dbReference type="PANTHER" id="PTHR47354:SF8">
    <property type="entry name" value="1,2-PHENYLACETYL-COA EPOXIDASE, SUBUNIT E"/>
    <property type="match status" value="1"/>
</dbReference>
<dbReference type="InterPro" id="IPR017927">
    <property type="entry name" value="FAD-bd_FR_type"/>
</dbReference>
<keyword evidence="9" id="KW-0560">Oxidoreductase</keyword>
<protein>
    <submittedName>
        <fullName evidence="16">Putative ferric reductase</fullName>
    </submittedName>
</protein>
<keyword evidence="6" id="KW-0479">Metal-binding</keyword>
<dbReference type="InterPro" id="IPR017938">
    <property type="entry name" value="Riboflavin_synthase-like_b-brl"/>
</dbReference>
<dbReference type="GO" id="GO:0016491">
    <property type="term" value="F:oxidoreductase activity"/>
    <property type="evidence" value="ECO:0007669"/>
    <property type="project" value="UniProtKB-KW"/>
</dbReference>
<gene>
    <name evidence="16" type="ORF">FHX74_003557</name>
</gene>
<dbReference type="AlphaFoldDB" id="A0A7W3P7A2"/>
<dbReference type="Gene3D" id="3.40.50.80">
    <property type="entry name" value="Nucleotide-binding domain of ferredoxin-NADP reductase (FNR) module"/>
    <property type="match status" value="1"/>
</dbReference>
<feature type="region of interest" description="Disordered" evidence="13">
    <location>
        <begin position="1"/>
        <end position="26"/>
    </location>
</feature>
<dbReference type="RefSeq" id="WP_328823907.1">
    <property type="nucleotide sequence ID" value="NZ_JACGWT010000006.1"/>
</dbReference>
<feature type="transmembrane region" description="Helical" evidence="14">
    <location>
        <begin position="39"/>
        <end position="57"/>
    </location>
</feature>
<sequence>MTQTWAGARPVTRAEPVTPPVGAGRPLDADARTDRTVRLLTGLALWAGLLLVTYWWLVDGGVRDLAHWVTGLTSVGRITGLWSAELLLVQVLLMSRLPFLEHAWGRDRLARIHRVVGFTSFDLMLAHVVTIVGGYASARWSLVPATVWELVTAYGGMLLAVAALICLIIVVATSLRAARRRLRYESWHLLHLYAYLGVGLALPHQLWTGQEFLDRPAATVFWWSLWGAAAASVLVWRVGLPLARGLRHRLRVTAVVTEAPGVVSVHLSGRRLDRLPVRAGQFLTVRFLDGPGWSRGNPFSLSAAPDGRRLRVTAKALGDGSSRLAAVRPGTRVLFEGPYGRLSSRARSRRKVLLAGAGVGITPLRALAEGLDYAPGEATLLYRFTEQPLFDDEFRFLEQHRGLRVFHLPGRRPRPDSVLGPLRSGITEETALRRVLPDLAEHDVFLCGPDSWTAGFVRLLRSLGVPADQIHTESFGW</sequence>
<evidence type="ECO:0000256" key="7">
    <source>
        <dbReference type="ARBA" id="ARBA00022827"/>
    </source>
</evidence>
<evidence type="ECO:0000256" key="13">
    <source>
        <dbReference type="SAM" id="MobiDB-lite"/>
    </source>
</evidence>
<dbReference type="PROSITE" id="PS51384">
    <property type="entry name" value="FAD_FR"/>
    <property type="match status" value="1"/>
</dbReference>
<dbReference type="SUPFAM" id="SSF52343">
    <property type="entry name" value="Ferredoxin reductase-like, C-terminal NADP-linked domain"/>
    <property type="match status" value="1"/>
</dbReference>
<accession>A0A7W3P7A2</accession>
<feature type="transmembrane region" description="Helical" evidence="14">
    <location>
        <begin position="77"/>
        <end position="94"/>
    </location>
</feature>
<dbReference type="GO" id="GO:0046872">
    <property type="term" value="F:metal ion binding"/>
    <property type="evidence" value="ECO:0007669"/>
    <property type="project" value="UniProtKB-KW"/>
</dbReference>
<keyword evidence="7" id="KW-0274">FAD</keyword>
<comment type="caution">
    <text evidence="16">The sequence shown here is derived from an EMBL/GenBank/DDBJ whole genome shotgun (WGS) entry which is preliminary data.</text>
</comment>
<evidence type="ECO:0000256" key="4">
    <source>
        <dbReference type="ARBA" id="ARBA00022692"/>
    </source>
</evidence>
<keyword evidence="4 14" id="KW-0812">Transmembrane</keyword>
<keyword evidence="3" id="KW-0285">Flavoprotein</keyword>
<evidence type="ECO:0000256" key="9">
    <source>
        <dbReference type="ARBA" id="ARBA00023002"/>
    </source>
</evidence>
<evidence type="ECO:0000256" key="3">
    <source>
        <dbReference type="ARBA" id="ARBA00022630"/>
    </source>
</evidence>
<keyword evidence="5" id="KW-0001">2Fe-2S</keyword>
<evidence type="ECO:0000256" key="8">
    <source>
        <dbReference type="ARBA" id="ARBA00022989"/>
    </source>
</evidence>
<evidence type="ECO:0000259" key="15">
    <source>
        <dbReference type="PROSITE" id="PS51384"/>
    </source>
</evidence>
<dbReference type="EMBL" id="JACGWT010000006">
    <property type="protein sequence ID" value="MBA8795916.1"/>
    <property type="molecule type" value="Genomic_DNA"/>
</dbReference>
<comment type="cofactor">
    <cofactor evidence="1">
        <name>FAD</name>
        <dbReference type="ChEBI" id="CHEBI:57692"/>
    </cofactor>
</comment>
<feature type="transmembrane region" description="Helical" evidence="14">
    <location>
        <begin position="220"/>
        <end position="240"/>
    </location>
</feature>
<dbReference type="InterPro" id="IPR050415">
    <property type="entry name" value="MRET"/>
</dbReference>
<feature type="transmembrane region" description="Helical" evidence="14">
    <location>
        <begin position="156"/>
        <end position="178"/>
    </location>
</feature>
<dbReference type="SUPFAM" id="SSF63380">
    <property type="entry name" value="Riboflavin synthase domain-like"/>
    <property type="match status" value="1"/>
</dbReference>
<keyword evidence="10" id="KW-0408">Iron</keyword>
<dbReference type="Pfam" id="PF01794">
    <property type="entry name" value="Ferric_reduct"/>
    <property type="match status" value="1"/>
</dbReference>
<dbReference type="Proteomes" id="UP000523079">
    <property type="component" value="Unassembled WGS sequence"/>
</dbReference>
<evidence type="ECO:0000256" key="14">
    <source>
        <dbReference type="SAM" id="Phobius"/>
    </source>
</evidence>
<evidence type="ECO:0000256" key="2">
    <source>
        <dbReference type="ARBA" id="ARBA00004141"/>
    </source>
</evidence>
<evidence type="ECO:0000256" key="12">
    <source>
        <dbReference type="ARBA" id="ARBA00023136"/>
    </source>
</evidence>
<keyword evidence="17" id="KW-1185">Reference proteome</keyword>
<feature type="transmembrane region" description="Helical" evidence="14">
    <location>
        <begin position="115"/>
        <end position="136"/>
    </location>
</feature>
<keyword evidence="8 14" id="KW-1133">Transmembrane helix</keyword>
<evidence type="ECO:0000256" key="5">
    <source>
        <dbReference type="ARBA" id="ARBA00022714"/>
    </source>
</evidence>
<keyword evidence="11" id="KW-0411">Iron-sulfur</keyword>
<dbReference type="GO" id="GO:0050660">
    <property type="term" value="F:flavin adenine dinucleotide binding"/>
    <property type="evidence" value="ECO:0007669"/>
    <property type="project" value="TreeGrafter"/>
</dbReference>
<keyword evidence="12 14" id="KW-0472">Membrane</keyword>
<evidence type="ECO:0000313" key="16">
    <source>
        <dbReference type="EMBL" id="MBA8795916.1"/>
    </source>
</evidence>
<evidence type="ECO:0000313" key="17">
    <source>
        <dbReference type="Proteomes" id="UP000523079"/>
    </source>
</evidence>
<evidence type="ECO:0000256" key="1">
    <source>
        <dbReference type="ARBA" id="ARBA00001974"/>
    </source>
</evidence>
<evidence type="ECO:0000256" key="10">
    <source>
        <dbReference type="ARBA" id="ARBA00023004"/>
    </source>
</evidence>
<feature type="domain" description="FAD-binding FR-type" evidence="15">
    <location>
        <begin position="245"/>
        <end position="345"/>
    </location>
</feature>
<dbReference type="InterPro" id="IPR039261">
    <property type="entry name" value="FNR_nucleotide-bd"/>
</dbReference>
<comment type="subcellular location">
    <subcellularLocation>
        <location evidence="2">Membrane</location>
        <topology evidence="2">Multi-pass membrane protein</topology>
    </subcellularLocation>
</comment>
<name>A0A7W3P7A2_9ACTN</name>
<proteinExistence type="predicted"/>
<dbReference type="PANTHER" id="PTHR47354">
    <property type="entry name" value="NADH OXIDOREDUCTASE HCR"/>
    <property type="match status" value="1"/>
</dbReference>
<dbReference type="GO" id="GO:0051537">
    <property type="term" value="F:2 iron, 2 sulfur cluster binding"/>
    <property type="evidence" value="ECO:0007669"/>
    <property type="project" value="UniProtKB-KW"/>
</dbReference>
<evidence type="ECO:0000256" key="6">
    <source>
        <dbReference type="ARBA" id="ARBA00022723"/>
    </source>
</evidence>
<feature type="transmembrane region" description="Helical" evidence="14">
    <location>
        <begin position="190"/>
        <end position="208"/>
    </location>
</feature>
<dbReference type="Gene3D" id="2.40.30.10">
    <property type="entry name" value="Translation factors"/>
    <property type="match status" value="1"/>
</dbReference>
<evidence type="ECO:0000256" key="11">
    <source>
        <dbReference type="ARBA" id="ARBA00023014"/>
    </source>
</evidence>